<dbReference type="Proteomes" id="UP000039046">
    <property type="component" value="Unassembled WGS sequence"/>
</dbReference>
<dbReference type="InterPro" id="IPR049128">
    <property type="entry name" value="Pop8-like_dom"/>
</dbReference>
<gene>
    <name evidence="2" type="ORF">VHEMI10021</name>
</gene>
<name>A0A0A1TSK3_9HYPO</name>
<protein>
    <recommendedName>
        <fullName evidence="1">Ribonucleases P/MRP subunit Pop8-like domain-containing protein</fullName>
    </recommendedName>
</protein>
<evidence type="ECO:0000259" key="1">
    <source>
        <dbReference type="Pfam" id="PF20976"/>
    </source>
</evidence>
<dbReference type="GO" id="GO:0000171">
    <property type="term" value="F:ribonuclease MRP activity"/>
    <property type="evidence" value="ECO:0007669"/>
    <property type="project" value="TreeGrafter"/>
</dbReference>
<accession>A0A0A1TSK3</accession>
<keyword evidence="3" id="KW-1185">Reference proteome</keyword>
<dbReference type="AlphaFoldDB" id="A0A0A1TSK3"/>
<reference evidence="2 3" key="1">
    <citation type="journal article" date="2015" name="Genome Announc.">
        <title>Draft Genome Sequence and Gene Annotation of the Entomopathogenic Fungus Verticillium hemipterigenum.</title>
        <authorList>
            <person name="Horn F."/>
            <person name="Habel A."/>
            <person name="Scharf D.H."/>
            <person name="Dworschak J."/>
            <person name="Brakhage A.A."/>
            <person name="Guthke R."/>
            <person name="Hertweck C."/>
            <person name="Linde J."/>
        </authorList>
    </citation>
    <scope>NUCLEOTIDE SEQUENCE [LARGE SCALE GENOMIC DNA]</scope>
</reference>
<dbReference type="HOGENOM" id="CLU_2185769_0_0_1"/>
<dbReference type="EMBL" id="CDHN01000007">
    <property type="protein sequence ID" value="CEJ94497.1"/>
    <property type="molecule type" value="Genomic_DNA"/>
</dbReference>
<dbReference type="GO" id="GO:0000294">
    <property type="term" value="P:nuclear-transcribed mRNA catabolic process, RNase MRP-dependent"/>
    <property type="evidence" value="ECO:0007669"/>
    <property type="project" value="TreeGrafter"/>
</dbReference>
<dbReference type="GO" id="GO:0034965">
    <property type="term" value="P:intronic box C/D snoRNA processing"/>
    <property type="evidence" value="ECO:0007669"/>
    <property type="project" value="TreeGrafter"/>
</dbReference>
<proteinExistence type="predicted"/>
<evidence type="ECO:0000313" key="2">
    <source>
        <dbReference type="EMBL" id="CEJ94497.1"/>
    </source>
</evidence>
<evidence type="ECO:0000313" key="3">
    <source>
        <dbReference type="Proteomes" id="UP000039046"/>
    </source>
</evidence>
<organism evidence="2 3">
    <name type="scientific">[Torrubiella] hemipterigena</name>
    <dbReference type="NCBI Taxonomy" id="1531966"/>
    <lineage>
        <taxon>Eukaryota</taxon>
        <taxon>Fungi</taxon>
        <taxon>Dikarya</taxon>
        <taxon>Ascomycota</taxon>
        <taxon>Pezizomycotina</taxon>
        <taxon>Sordariomycetes</taxon>
        <taxon>Hypocreomycetidae</taxon>
        <taxon>Hypocreales</taxon>
        <taxon>Clavicipitaceae</taxon>
        <taxon>Clavicipitaceae incertae sedis</taxon>
        <taxon>'Torrubiella' clade</taxon>
    </lineage>
</organism>
<dbReference type="STRING" id="1531966.A0A0A1TSK3"/>
<dbReference type="PANTHER" id="PTHR28173">
    <property type="entry name" value="RIBONUCLEASES P/MRP PROTEIN SUBUNIT POP8"/>
    <property type="match status" value="1"/>
</dbReference>
<dbReference type="GO" id="GO:0000172">
    <property type="term" value="C:ribonuclease MRP complex"/>
    <property type="evidence" value="ECO:0007669"/>
    <property type="project" value="InterPro"/>
</dbReference>
<dbReference type="GO" id="GO:0004526">
    <property type="term" value="F:ribonuclease P activity"/>
    <property type="evidence" value="ECO:0007669"/>
    <property type="project" value="TreeGrafter"/>
</dbReference>
<dbReference type="OrthoDB" id="5530243at2759"/>
<feature type="domain" description="Ribonucleases P/MRP subunit Pop8-like" evidence="1">
    <location>
        <begin position="7"/>
        <end position="80"/>
    </location>
</feature>
<dbReference type="GO" id="GO:0008033">
    <property type="term" value="P:tRNA processing"/>
    <property type="evidence" value="ECO:0007669"/>
    <property type="project" value="InterPro"/>
</dbReference>
<dbReference type="InterPro" id="IPR020347">
    <property type="entry name" value="Pop8"/>
</dbReference>
<dbReference type="Pfam" id="PF20976">
    <property type="entry name" value="Pop8"/>
    <property type="match status" value="1"/>
</dbReference>
<dbReference type="PANTHER" id="PTHR28173:SF1">
    <property type="entry name" value="RIBONUCLEASES P_MRP PROTEIN SUBUNIT POP8"/>
    <property type="match status" value="1"/>
</dbReference>
<dbReference type="GO" id="GO:0005655">
    <property type="term" value="C:nucleolar ribonuclease P complex"/>
    <property type="evidence" value="ECO:0007669"/>
    <property type="project" value="InterPro"/>
</dbReference>
<sequence length="109" mass="12166">MADDEIPFAYTHLTLVTDSSDTIRFDEIQVIAYCNAALQQFLGLTGLAIRVDIIRADGTSFWIRVPRGDGKKLNAAITAYRGTKIDETMCLLRVTETQDTQPSPEKNKD</sequence>